<feature type="domain" description="Amidohydrolase-related" evidence="2">
    <location>
        <begin position="73"/>
        <end position="279"/>
    </location>
</feature>
<dbReference type="InterPro" id="IPR032465">
    <property type="entry name" value="ACMSD"/>
</dbReference>
<evidence type="ECO:0000313" key="3">
    <source>
        <dbReference type="EMBL" id="HIU34181.1"/>
    </source>
</evidence>
<evidence type="ECO:0000256" key="1">
    <source>
        <dbReference type="ARBA" id="ARBA00023239"/>
    </source>
</evidence>
<dbReference type="GO" id="GO:0016831">
    <property type="term" value="F:carboxy-lyase activity"/>
    <property type="evidence" value="ECO:0007669"/>
    <property type="project" value="InterPro"/>
</dbReference>
<reference evidence="3" key="1">
    <citation type="submission" date="2020-10" db="EMBL/GenBank/DDBJ databases">
        <authorList>
            <person name="Gilroy R."/>
        </authorList>
    </citation>
    <scope>NUCLEOTIDE SEQUENCE</scope>
    <source>
        <strain evidence="3">ChiHcec3-11533</strain>
    </source>
</reference>
<accession>A0A9D1LCW9</accession>
<comment type="caution">
    <text evidence="3">The sequence shown here is derived from an EMBL/GenBank/DDBJ whole genome shotgun (WGS) entry which is preliminary data.</text>
</comment>
<dbReference type="AlphaFoldDB" id="A0A9D1LCW9"/>
<organism evidence="3 4">
    <name type="scientific">Candidatus Pullichristensenella excrementigallinarum</name>
    <dbReference type="NCBI Taxonomy" id="2840907"/>
    <lineage>
        <taxon>Bacteria</taxon>
        <taxon>Bacillati</taxon>
        <taxon>Bacillota</taxon>
        <taxon>Clostridia</taxon>
        <taxon>Candidatus Pullichristensenella</taxon>
    </lineage>
</organism>
<protein>
    <submittedName>
        <fullName evidence="3">Amidohydrolase</fullName>
    </submittedName>
</protein>
<evidence type="ECO:0000313" key="4">
    <source>
        <dbReference type="Proteomes" id="UP000824072"/>
    </source>
</evidence>
<sequence>MVIDAHYHPMFFYDLCETEELCQLRKEQQAYYKTGRVDMFRAIEISKIHGIDKCILLPHDYSVEYGDFIDNAKVKAVVEKANGAFWGFASVDPSRSDALAIVEHAFRDLGLSGLKLHPAKQHFHPQEERMFPIYELCQKYNKPIIFHAGLSWQPGAISEYARPIHFEPIAATFPNLRISLAHMGFPWIAETAALLAKYPNMYADTAAMYFDSAYEFYQYMFTKAIDYTWLDRGIRHQVMFGTNNPRWHGKRAIKALDMLGLREETVQLIKGRNALEFLGEEEITWLS</sequence>
<keyword evidence="1" id="KW-0456">Lyase</keyword>
<dbReference type="GO" id="GO:0016787">
    <property type="term" value="F:hydrolase activity"/>
    <property type="evidence" value="ECO:0007669"/>
    <property type="project" value="InterPro"/>
</dbReference>
<dbReference type="Gene3D" id="3.20.20.140">
    <property type="entry name" value="Metal-dependent hydrolases"/>
    <property type="match status" value="1"/>
</dbReference>
<gene>
    <name evidence="3" type="ORF">IAB02_06420</name>
</gene>
<reference evidence="3" key="2">
    <citation type="journal article" date="2021" name="PeerJ">
        <title>Extensive microbial diversity within the chicken gut microbiome revealed by metagenomics and culture.</title>
        <authorList>
            <person name="Gilroy R."/>
            <person name="Ravi A."/>
            <person name="Getino M."/>
            <person name="Pursley I."/>
            <person name="Horton D.L."/>
            <person name="Alikhan N.F."/>
            <person name="Baker D."/>
            <person name="Gharbi K."/>
            <person name="Hall N."/>
            <person name="Watson M."/>
            <person name="Adriaenssens E.M."/>
            <person name="Foster-Nyarko E."/>
            <person name="Jarju S."/>
            <person name="Secka A."/>
            <person name="Antonio M."/>
            <person name="Oren A."/>
            <person name="Chaudhuri R.R."/>
            <person name="La Ragione R."/>
            <person name="Hildebrand F."/>
            <person name="Pallen M.J."/>
        </authorList>
    </citation>
    <scope>NUCLEOTIDE SEQUENCE</scope>
    <source>
        <strain evidence="3">ChiHcec3-11533</strain>
    </source>
</reference>
<dbReference type="EMBL" id="DVMU01000143">
    <property type="protein sequence ID" value="HIU34181.1"/>
    <property type="molecule type" value="Genomic_DNA"/>
</dbReference>
<dbReference type="PANTHER" id="PTHR21240">
    <property type="entry name" value="2-AMINO-3-CARBOXYLMUCONATE-6-SEMIALDEHYDE DECARBOXYLASE"/>
    <property type="match status" value="1"/>
</dbReference>
<evidence type="ECO:0000259" key="2">
    <source>
        <dbReference type="Pfam" id="PF04909"/>
    </source>
</evidence>
<proteinExistence type="predicted"/>
<dbReference type="Pfam" id="PF04909">
    <property type="entry name" value="Amidohydro_2"/>
    <property type="match status" value="1"/>
</dbReference>
<dbReference type="PANTHER" id="PTHR21240:SF19">
    <property type="entry name" value="CATALYTIC_ HYDROLASE"/>
    <property type="match status" value="1"/>
</dbReference>
<dbReference type="InterPro" id="IPR006680">
    <property type="entry name" value="Amidohydro-rel"/>
</dbReference>
<dbReference type="Proteomes" id="UP000824072">
    <property type="component" value="Unassembled WGS sequence"/>
</dbReference>
<name>A0A9D1LCW9_9FIRM</name>
<dbReference type="SUPFAM" id="SSF51556">
    <property type="entry name" value="Metallo-dependent hydrolases"/>
    <property type="match status" value="1"/>
</dbReference>
<dbReference type="InterPro" id="IPR032466">
    <property type="entry name" value="Metal_Hydrolase"/>
</dbReference>